<dbReference type="GO" id="GO:1990904">
    <property type="term" value="C:ribonucleoprotein complex"/>
    <property type="evidence" value="ECO:0007669"/>
    <property type="project" value="UniProtKB-KW"/>
</dbReference>
<sequence length="199" mass="23263">MTAQLEKSLRNQIMETNFDLFFKKLTNLIMKDGKKIKASKILFKTLIILKQKLKKDLEKNMFLSKSKDLEHNFLEKSTVKSTSQLRNLKTDSLDFLLFSLLSQAVENVTPNLEVRKVRVAGSTYLVPAVLSKKKQETLALKWLLESAQKRQKNSKLDFSTCLADEILDASRKIGQARQKRDELHRLAQTNRAYIRYRWW</sequence>
<evidence type="ECO:0000259" key="4">
    <source>
        <dbReference type="Pfam" id="PF00177"/>
    </source>
</evidence>
<dbReference type="GO" id="GO:0005840">
    <property type="term" value="C:ribosome"/>
    <property type="evidence" value="ECO:0007669"/>
    <property type="project" value="UniProtKB-KW"/>
</dbReference>
<evidence type="ECO:0000313" key="5">
    <source>
        <dbReference type="EMBL" id="AST08902.1"/>
    </source>
</evidence>
<dbReference type="InterPro" id="IPR036823">
    <property type="entry name" value="Ribosomal_uS7_dom_sf"/>
</dbReference>
<dbReference type="EMBL" id="KY629619">
    <property type="protein sequence ID" value="AST08902.1"/>
    <property type="molecule type" value="Genomic_DNA"/>
</dbReference>
<dbReference type="PIRSF" id="PIRSF002122">
    <property type="entry name" value="RPS7p_RPS7a_RPS5e_RPS7o"/>
    <property type="match status" value="1"/>
</dbReference>
<dbReference type="SUPFAM" id="SSF47973">
    <property type="entry name" value="Ribosomal protein S7"/>
    <property type="match status" value="1"/>
</dbReference>
<comment type="similarity">
    <text evidence="1">Belongs to the universal ribosomal protein uS7 family.</text>
</comment>
<dbReference type="AlphaFoldDB" id="A0A2I4S776"/>
<evidence type="ECO:0000256" key="1">
    <source>
        <dbReference type="ARBA" id="ARBA00007151"/>
    </source>
</evidence>
<dbReference type="Gene3D" id="1.10.455.10">
    <property type="entry name" value="Ribosomal protein S7 domain"/>
    <property type="match status" value="1"/>
</dbReference>
<dbReference type="Pfam" id="PF00177">
    <property type="entry name" value="Ribosomal_S7"/>
    <property type="match status" value="1"/>
</dbReference>
<proteinExistence type="inferred from homology"/>
<organism evidence="5">
    <name type="scientific">Micractinium conductrix</name>
    <dbReference type="NCBI Taxonomy" id="554055"/>
    <lineage>
        <taxon>Eukaryota</taxon>
        <taxon>Viridiplantae</taxon>
        <taxon>Chlorophyta</taxon>
        <taxon>core chlorophytes</taxon>
        <taxon>Trebouxiophyceae</taxon>
        <taxon>Chlorellales</taxon>
        <taxon>Chlorellaceae</taxon>
        <taxon>Chlorella clade</taxon>
        <taxon>Micractinium</taxon>
    </lineage>
</organism>
<dbReference type="InterPro" id="IPR023798">
    <property type="entry name" value="Ribosomal_uS7_dom"/>
</dbReference>
<keyword evidence="3" id="KW-0687">Ribonucleoprotein</keyword>
<accession>A0A2I4S776</accession>
<evidence type="ECO:0000256" key="3">
    <source>
        <dbReference type="ARBA" id="ARBA00023274"/>
    </source>
</evidence>
<protein>
    <submittedName>
        <fullName evidence="5">30S ribosomal protein S7</fullName>
    </submittedName>
</protein>
<keyword evidence="2 5" id="KW-0689">Ribosomal protein</keyword>
<keyword evidence="5" id="KW-0496">Mitochondrion</keyword>
<geneLocation type="mitochondrion" evidence="5"/>
<dbReference type="GO" id="GO:0006412">
    <property type="term" value="P:translation"/>
    <property type="evidence" value="ECO:0007669"/>
    <property type="project" value="InterPro"/>
</dbReference>
<dbReference type="InterPro" id="IPR000235">
    <property type="entry name" value="Ribosomal_uS7"/>
</dbReference>
<evidence type="ECO:0000256" key="2">
    <source>
        <dbReference type="ARBA" id="ARBA00022980"/>
    </source>
</evidence>
<gene>
    <name evidence="5" type="primary">rps7</name>
</gene>
<reference evidence="5" key="1">
    <citation type="journal article" date="2017" name="Sci. Rep.">
        <title>Multiple origins of endosymbionts in Chlorellaceae with no reductive effects on the plastid or mitochondrial genomes.</title>
        <authorList>
            <person name="Fan W."/>
            <person name="Guo W."/>
            <person name="Van Etten J.L."/>
            <person name="Mower J.P."/>
        </authorList>
    </citation>
    <scope>NUCLEOTIDE SEQUENCE</scope>
</reference>
<name>A0A2I4S776_9CHLO</name>
<feature type="domain" description="Small ribosomal subunit protein uS7" evidence="4">
    <location>
        <begin position="21"/>
        <end position="191"/>
    </location>
</feature>
<dbReference type="PANTHER" id="PTHR11205">
    <property type="entry name" value="RIBOSOMAL PROTEIN S7"/>
    <property type="match status" value="1"/>
</dbReference>